<organism evidence="1">
    <name type="scientific">hydrothermal vent metagenome</name>
    <dbReference type="NCBI Taxonomy" id="652676"/>
    <lineage>
        <taxon>unclassified sequences</taxon>
        <taxon>metagenomes</taxon>
        <taxon>ecological metagenomes</taxon>
    </lineage>
</organism>
<evidence type="ECO:0000313" key="1">
    <source>
        <dbReference type="EMBL" id="SFV51893.1"/>
    </source>
</evidence>
<dbReference type="EMBL" id="FPHG01000013">
    <property type="protein sequence ID" value="SFV51893.1"/>
    <property type="molecule type" value="Genomic_DNA"/>
</dbReference>
<sequence>MKIIGHNLIESPIFKIINSIEDINKTLAKDILLFNDLDKQIDIIQYSNLNNLSFSIRVKNIKEAILSHNLNASYILVLPEMAKEIQDIAQNYLFDTLVLVEISNENEIEHYAKLGVDGVIFSNSINSI</sequence>
<name>A0A1W1BEH2_9ZZZZ</name>
<evidence type="ECO:0008006" key="2">
    <source>
        <dbReference type="Google" id="ProtNLM"/>
    </source>
</evidence>
<protein>
    <recommendedName>
        <fullName evidence="2">Indole-3-glycerol-phosphate synthase</fullName>
    </recommendedName>
</protein>
<reference evidence="1" key="1">
    <citation type="submission" date="2016-10" db="EMBL/GenBank/DDBJ databases">
        <authorList>
            <person name="de Groot N.N."/>
        </authorList>
    </citation>
    <scope>NUCLEOTIDE SEQUENCE</scope>
</reference>
<dbReference type="AlphaFoldDB" id="A0A1W1BEH2"/>
<proteinExistence type="predicted"/>
<accession>A0A1W1BEH2</accession>
<gene>
    <name evidence="1" type="ORF">MNB_SV-9-1373</name>
</gene>